<proteinExistence type="predicted"/>
<organism evidence="1">
    <name type="scientific">Pyrodinium bahamense</name>
    <dbReference type="NCBI Taxonomy" id="73915"/>
    <lineage>
        <taxon>Eukaryota</taxon>
        <taxon>Sar</taxon>
        <taxon>Alveolata</taxon>
        <taxon>Dinophyceae</taxon>
        <taxon>Gonyaulacales</taxon>
        <taxon>Pyrocystaceae</taxon>
        <taxon>Pyrodinium</taxon>
    </lineage>
</organism>
<gene>
    <name evidence="1" type="ORF">PBAH0796_LOCUS5651</name>
</gene>
<accession>A0A7S0A127</accession>
<evidence type="ECO:0000313" key="1">
    <source>
        <dbReference type="EMBL" id="CAD8349981.1"/>
    </source>
</evidence>
<name>A0A7S0A127_9DINO</name>
<sequence length="140" mass="15304">MRFAKDAPLLLEFLRGHGSGLHKALDRSIRVTARFVSRIEPAEPVARLFGGTKHQSPDELLLAFPPPAEPVCLAGPHFISEERLGASLHESHELLGALRRGDTQAVREFQSNMVSYMRSINAGMEPKVVPRSMASSGAYG</sequence>
<dbReference type="AlphaFoldDB" id="A0A7S0A127"/>
<protein>
    <submittedName>
        <fullName evidence="1">Uncharacterized protein</fullName>
    </submittedName>
</protein>
<dbReference type="EMBL" id="HBEG01009543">
    <property type="protein sequence ID" value="CAD8349981.1"/>
    <property type="molecule type" value="Transcribed_RNA"/>
</dbReference>
<reference evidence="1" key="1">
    <citation type="submission" date="2021-01" db="EMBL/GenBank/DDBJ databases">
        <authorList>
            <person name="Corre E."/>
            <person name="Pelletier E."/>
            <person name="Niang G."/>
            <person name="Scheremetjew M."/>
            <person name="Finn R."/>
            <person name="Kale V."/>
            <person name="Holt S."/>
            <person name="Cochrane G."/>
            <person name="Meng A."/>
            <person name="Brown T."/>
            <person name="Cohen L."/>
        </authorList>
    </citation>
    <scope>NUCLEOTIDE SEQUENCE</scope>
    <source>
        <strain evidence="1">Pbaha01</strain>
    </source>
</reference>